<keyword evidence="4" id="KW-1133">Transmembrane helix</keyword>
<feature type="transmembrane region" description="Helical" evidence="4">
    <location>
        <begin position="7"/>
        <end position="27"/>
    </location>
</feature>
<protein>
    <recommendedName>
        <fullName evidence="5">Ketoreductase domain-containing protein</fullName>
    </recommendedName>
</protein>
<dbReference type="PANTHER" id="PTHR43391:SF89">
    <property type="entry name" value="11-BETA-HYDROXYSTEROID DEHYDROGENASE 1A-RELATED"/>
    <property type="match status" value="1"/>
</dbReference>
<reference evidence="6" key="1">
    <citation type="submission" date="2021-08" db="EMBL/GenBank/DDBJ databases">
        <title>WGS assembly of Ceratopteris richardii.</title>
        <authorList>
            <person name="Marchant D.B."/>
            <person name="Chen G."/>
            <person name="Jenkins J."/>
            <person name="Shu S."/>
            <person name="Leebens-Mack J."/>
            <person name="Grimwood J."/>
            <person name="Schmutz J."/>
            <person name="Soltis P."/>
            <person name="Soltis D."/>
            <person name="Chen Z.-H."/>
        </authorList>
    </citation>
    <scope>NUCLEOTIDE SEQUENCE</scope>
    <source>
        <strain evidence="6">Whitten #5841</strain>
        <tissue evidence="6">Leaf</tissue>
    </source>
</reference>
<comment type="caution">
    <text evidence="6">The sequence shown here is derived from an EMBL/GenBank/DDBJ whole genome shotgun (WGS) entry which is preliminary data.</text>
</comment>
<dbReference type="OMA" id="MAFAWPL"/>
<feature type="domain" description="Ketoreductase" evidence="5">
    <location>
        <begin position="48"/>
        <end position="233"/>
    </location>
</feature>
<keyword evidence="2" id="KW-0560">Oxidoreductase</keyword>
<keyword evidence="4" id="KW-0472">Membrane</keyword>
<dbReference type="GO" id="GO:0005829">
    <property type="term" value="C:cytosol"/>
    <property type="evidence" value="ECO:0007669"/>
    <property type="project" value="TreeGrafter"/>
</dbReference>
<evidence type="ECO:0000256" key="3">
    <source>
        <dbReference type="RuleBase" id="RU000363"/>
    </source>
</evidence>
<evidence type="ECO:0000313" key="7">
    <source>
        <dbReference type="Proteomes" id="UP000825935"/>
    </source>
</evidence>
<proteinExistence type="inferred from homology"/>
<name>A0A8T2Q9M9_CERRI</name>
<gene>
    <name evidence="6" type="ORF">KP509_37G063800</name>
</gene>
<keyword evidence="4" id="KW-0812">Transmembrane</keyword>
<evidence type="ECO:0000259" key="5">
    <source>
        <dbReference type="SMART" id="SM00822"/>
    </source>
</evidence>
<dbReference type="OrthoDB" id="47007at2759"/>
<dbReference type="PRINTS" id="PR00081">
    <property type="entry name" value="GDHRDH"/>
</dbReference>
<evidence type="ECO:0000256" key="4">
    <source>
        <dbReference type="SAM" id="Phobius"/>
    </source>
</evidence>
<accession>A0A8T2Q9M9</accession>
<dbReference type="Gene3D" id="3.40.50.720">
    <property type="entry name" value="NAD(P)-binding Rossmann-like Domain"/>
    <property type="match status" value="1"/>
</dbReference>
<dbReference type="PRINTS" id="PR00080">
    <property type="entry name" value="SDRFAMILY"/>
</dbReference>
<dbReference type="InterPro" id="IPR036291">
    <property type="entry name" value="NAD(P)-bd_dom_sf"/>
</dbReference>
<dbReference type="InterPro" id="IPR020904">
    <property type="entry name" value="Sc_DH/Rdtase_CS"/>
</dbReference>
<dbReference type="Proteomes" id="UP000825935">
    <property type="component" value="Chromosome 37"/>
</dbReference>
<dbReference type="GO" id="GO:0016491">
    <property type="term" value="F:oxidoreductase activity"/>
    <property type="evidence" value="ECO:0007669"/>
    <property type="project" value="UniProtKB-KW"/>
</dbReference>
<organism evidence="6 7">
    <name type="scientific">Ceratopteris richardii</name>
    <name type="common">Triangle waterfern</name>
    <dbReference type="NCBI Taxonomy" id="49495"/>
    <lineage>
        <taxon>Eukaryota</taxon>
        <taxon>Viridiplantae</taxon>
        <taxon>Streptophyta</taxon>
        <taxon>Embryophyta</taxon>
        <taxon>Tracheophyta</taxon>
        <taxon>Polypodiopsida</taxon>
        <taxon>Polypodiidae</taxon>
        <taxon>Polypodiales</taxon>
        <taxon>Pteridineae</taxon>
        <taxon>Pteridaceae</taxon>
        <taxon>Parkerioideae</taxon>
        <taxon>Ceratopteris</taxon>
    </lineage>
</organism>
<dbReference type="EMBL" id="CM035442">
    <property type="protein sequence ID" value="KAH7280366.1"/>
    <property type="molecule type" value="Genomic_DNA"/>
</dbReference>
<keyword evidence="7" id="KW-1185">Reference proteome</keyword>
<dbReference type="Pfam" id="PF00106">
    <property type="entry name" value="adh_short"/>
    <property type="match status" value="1"/>
</dbReference>
<evidence type="ECO:0000256" key="1">
    <source>
        <dbReference type="ARBA" id="ARBA00006484"/>
    </source>
</evidence>
<dbReference type="PANTHER" id="PTHR43391">
    <property type="entry name" value="RETINOL DEHYDROGENASE-RELATED"/>
    <property type="match status" value="1"/>
</dbReference>
<dbReference type="InterPro" id="IPR002347">
    <property type="entry name" value="SDR_fam"/>
</dbReference>
<comment type="similarity">
    <text evidence="1 3">Belongs to the short-chain dehydrogenases/reductases (SDR) family.</text>
</comment>
<sequence>MDLVQGILGFLVPIVGFSALLVIWPAVTFRSVALRMFNALFSENMQGKVVLITGASSGIGEQIAYQYARKGAVLVLISRREDKLRRVADKCIKKGAMDVRAIRADVSKEEDCRRFVEDTVDHYGRLDHLVNNAGVLQGFKFEEAEDSHVLTTIWAITFWGLIYPTLYALEHLKRSKGRIVVVSSVTSWFPQPRMSIYNAAKAAAFNFFETVRIELGGSIGGITIVTPAFVESEMLMGKIVNKRGAVEWQEDLRDTQLGPAPVAYAEECAKAIVRGAVRRHRYVRYPYWTTVMLLYRIFTPEVLDFLLWLLFLRPMPGRKDGAPLSKVLTEIPGVKTIFYPPSIRNIPPKQQQSKAA</sequence>
<dbReference type="SMART" id="SM00822">
    <property type="entry name" value="PKS_KR"/>
    <property type="match status" value="1"/>
</dbReference>
<evidence type="ECO:0000256" key="2">
    <source>
        <dbReference type="ARBA" id="ARBA00023002"/>
    </source>
</evidence>
<dbReference type="AlphaFoldDB" id="A0A8T2Q9M9"/>
<dbReference type="PROSITE" id="PS00061">
    <property type="entry name" value="ADH_SHORT"/>
    <property type="match status" value="1"/>
</dbReference>
<dbReference type="SUPFAM" id="SSF51735">
    <property type="entry name" value="NAD(P)-binding Rossmann-fold domains"/>
    <property type="match status" value="1"/>
</dbReference>
<dbReference type="InterPro" id="IPR057326">
    <property type="entry name" value="KR_dom"/>
</dbReference>
<evidence type="ECO:0000313" key="6">
    <source>
        <dbReference type="EMBL" id="KAH7280366.1"/>
    </source>
</evidence>